<name>A0ABT9WNZ1_9BACI</name>
<dbReference type="InterPro" id="IPR002508">
    <property type="entry name" value="MurNAc-LAA_cat"/>
</dbReference>
<feature type="domain" description="MurNAc-LAA" evidence="3">
    <location>
        <begin position="116"/>
        <end position="224"/>
    </location>
</feature>
<reference evidence="4 5" key="1">
    <citation type="submission" date="2023-07" db="EMBL/GenBank/DDBJ databases">
        <title>Genomic Encyclopedia of Type Strains, Phase IV (KMG-IV): sequencing the most valuable type-strain genomes for metagenomic binning, comparative biology and taxonomic classification.</title>
        <authorList>
            <person name="Goeker M."/>
        </authorList>
    </citation>
    <scope>NUCLEOTIDE SEQUENCE [LARGE SCALE GENOMIC DNA]</scope>
    <source>
        <strain evidence="4 5">DSM 23837</strain>
    </source>
</reference>
<keyword evidence="2" id="KW-1133">Transmembrane helix</keyword>
<dbReference type="EMBL" id="JAUSTT010000003">
    <property type="protein sequence ID" value="MDQ0174901.1"/>
    <property type="molecule type" value="Genomic_DNA"/>
</dbReference>
<evidence type="ECO:0000256" key="2">
    <source>
        <dbReference type="SAM" id="Phobius"/>
    </source>
</evidence>
<protein>
    <submittedName>
        <fullName evidence="4">N-acetylmuramoyl-L-alanine amidase</fullName>
        <ecNumber evidence="4">3.5.1.28</ecNumber>
    </submittedName>
</protein>
<dbReference type="RefSeq" id="WP_307226758.1">
    <property type="nucleotide sequence ID" value="NZ_JAUSTT010000003.1"/>
</dbReference>
<proteinExistence type="predicted"/>
<dbReference type="PANTHER" id="PTHR30404">
    <property type="entry name" value="N-ACETYLMURAMOYL-L-ALANINE AMIDASE"/>
    <property type="match status" value="1"/>
</dbReference>
<gene>
    <name evidence="4" type="ORF">J2S08_000735</name>
</gene>
<feature type="transmembrane region" description="Helical" evidence="2">
    <location>
        <begin position="15"/>
        <end position="33"/>
    </location>
</feature>
<sequence>MKRQKIPIHLRRKNVVILVLCVLFITFITIEIYKHSPLFVGLTTGTSVKANSIYKIVIDAGHGGKDPGANGASGKEEKEYTLALSKKIYELLKQERMFEPYLTRADDTYVALADRAKFANELGADAFISIHGNTFSDSEVSGTETYYYANSSRQLAYVLHEHLIKAQGFRDRNVRKQDWKVLVYSEVPAVLAEIGYLTNNKEEAAMLDSDGQVRTAQAIVNGLKQYFTQGHVK</sequence>
<evidence type="ECO:0000313" key="4">
    <source>
        <dbReference type="EMBL" id="MDQ0174901.1"/>
    </source>
</evidence>
<dbReference type="SUPFAM" id="SSF53187">
    <property type="entry name" value="Zn-dependent exopeptidases"/>
    <property type="match status" value="1"/>
</dbReference>
<organism evidence="4 5">
    <name type="scientific">Bacillus chungangensis</name>
    <dbReference type="NCBI Taxonomy" id="587633"/>
    <lineage>
        <taxon>Bacteria</taxon>
        <taxon>Bacillati</taxon>
        <taxon>Bacillota</taxon>
        <taxon>Bacilli</taxon>
        <taxon>Bacillales</taxon>
        <taxon>Bacillaceae</taxon>
        <taxon>Bacillus</taxon>
    </lineage>
</organism>
<dbReference type="Pfam" id="PF01520">
    <property type="entry name" value="Amidase_3"/>
    <property type="match status" value="1"/>
</dbReference>
<keyword evidence="1 4" id="KW-0378">Hydrolase</keyword>
<evidence type="ECO:0000313" key="5">
    <source>
        <dbReference type="Proteomes" id="UP001223586"/>
    </source>
</evidence>
<evidence type="ECO:0000259" key="3">
    <source>
        <dbReference type="SMART" id="SM00646"/>
    </source>
</evidence>
<dbReference type="InterPro" id="IPR050695">
    <property type="entry name" value="N-acetylmuramoyl_amidase_3"/>
</dbReference>
<evidence type="ECO:0000256" key="1">
    <source>
        <dbReference type="ARBA" id="ARBA00022801"/>
    </source>
</evidence>
<dbReference type="EC" id="3.5.1.28" evidence="4"/>
<comment type="caution">
    <text evidence="4">The sequence shown here is derived from an EMBL/GenBank/DDBJ whole genome shotgun (WGS) entry which is preliminary data.</text>
</comment>
<dbReference type="CDD" id="cd02696">
    <property type="entry name" value="MurNAc-LAA"/>
    <property type="match status" value="1"/>
</dbReference>
<dbReference type="PANTHER" id="PTHR30404:SF0">
    <property type="entry name" value="N-ACETYLMURAMOYL-L-ALANINE AMIDASE AMIC"/>
    <property type="match status" value="1"/>
</dbReference>
<keyword evidence="2" id="KW-0472">Membrane</keyword>
<dbReference type="GO" id="GO:0008745">
    <property type="term" value="F:N-acetylmuramoyl-L-alanine amidase activity"/>
    <property type="evidence" value="ECO:0007669"/>
    <property type="project" value="UniProtKB-EC"/>
</dbReference>
<accession>A0ABT9WNZ1</accession>
<dbReference type="Proteomes" id="UP001223586">
    <property type="component" value="Unassembled WGS sequence"/>
</dbReference>
<keyword evidence="2" id="KW-0812">Transmembrane</keyword>
<dbReference type="Gene3D" id="3.40.630.40">
    <property type="entry name" value="Zn-dependent exopeptidases"/>
    <property type="match status" value="1"/>
</dbReference>
<keyword evidence="5" id="KW-1185">Reference proteome</keyword>
<dbReference type="SMART" id="SM00646">
    <property type="entry name" value="Ami_3"/>
    <property type="match status" value="1"/>
</dbReference>